<evidence type="ECO:0000256" key="5">
    <source>
        <dbReference type="ARBA" id="ARBA00023136"/>
    </source>
</evidence>
<dbReference type="InterPro" id="IPR005351">
    <property type="entry name" value="ASTER"/>
</dbReference>
<evidence type="ECO:0000313" key="7">
    <source>
        <dbReference type="EMBL" id="JAP43985.1"/>
    </source>
</evidence>
<evidence type="ECO:0000313" key="8">
    <source>
        <dbReference type="EMBL" id="VDM01078.1"/>
    </source>
</evidence>
<dbReference type="GO" id="GO:0005789">
    <property type="term" value="C:endoplasmic reticulum membrane"/>
    <property type="evidence" value="ECO:0007669"/>
    <property type="project" value="InterPro"/>
</dbReference>
<evidence type="ECO:0000256" key="4">
    <source>
        <dbReference type="ARBA" id="ARBA00022989"/>
    </source>
</evidence>
<dbReference type="Pfam" id="PF03669">
    <property type="entry name" value="ASTER"/>
    <property type="match status" value="1"/>
</dbReference>
<dbReference type="PANTHER" id="PTHR13193">
    <property type="entry name" value="CGI-140"/>
    <property type="match status" value="1"/>
</dbReference>
<dbReference type="OrthoDB" id="284718at2759"/>
<dbReference type="GO" id="GO:0045048">
    <property type="term" value="P:protein insertion into ER membrane"/>
    <property type="evidence" value="ECO:0007669"/>
    <property type="project" value="InterPro"/>
</dbReference>
<name>A0A0X3NWQ4_SCHSO</name>
<evidence type="ECO:0000256" key="3">
    <source>
        <dbReference type="ARBA" id="ARBA00022692"/>
    </source>
</evidence>
<evidence type="ECO:0000256" key="1">
    <source>
        <dbReference type="ARBA" id="ARBA00004370"/>
    </source>
</evidence>
<dbReference type="STRING" id="70667.A0A0X3NWQ4"/>
<dbReference type="EMBL" id="GEEE01019240">
    <property type="protein sequence ID" value="JAP43985.1"/>
    <property type="molecule type" value="Transcribed_RNA"/>
</dbReference>
<keyword evidence="5 6" id="KW-0472">Membrane</keyword>
<sequence>MSTFLTGDPRRANKIHRFTPSASDGSGEPIVDYMNFLGMILSICGMMFESKWCAWAAVFCGVGTFANSRVSEDMKQLISIFLLAISVLIMCYIHNPTPLSLQI</sequence>
<evidence type="ECO:0000256" key="6">
    <source>
        <dbReference type="SAM" id="Phobius"/>
    </source>
</evidence>
<comment type="subcellular location">
    <subcellularLocation>
        <location evidence="1">Membrane</location>
    </subcellularLocation>
</comment>
<gene>
    <name evidence="7" type="primary">ASTER</name>
    <name evidence="8" type="ORF">SSLN_LOCUS14692</name>
    <name evidence="7" type="ORF">TR139505</name>
</gene>
<dbReference type="EMBL" id="UYSU01039219">
    <property type="protein sequence ID" value="VDM01078.1"/>
    <property type="molecule type" value="Genomic_DNA"/>
</dbReference>
<dbReference type="AlphaFoldDB" id="A0A0X3NWQ4"/>
<protein>
    <submittedName>
        <fullName evidence="7 10">Protein Asterix</fullName>
    </submittedName>
</protein>
<keyword evidence="4 6" id="KW-1133">Transmembrane helix</keyword>
<comment type="similarity">
    <text evidence="2">Belongs to the Asterix family.</text>
</comment>
<proteinExistence type="inferred from homology"/>
<reference evidence="8 9" key="3">
    <citation type="submission" date="2018-11" db="EMBL/GenBank/DDBJ databases">
        <authorList>
            <consortium name="Pathogen Informatics"/>
        </authorList>
    </citation>
    <scope>NUCLEOTIDE SEQUENCE [LARGE SCALE GENOMIC DNA]</scope>
    <source>
        <strain evidence="8 9">NST_G2</strain>
    </source>
</reference>
<dbReference type="Proteomes" id="UP000275846">
    <property type="component" value="Unassembled WGS sequence"/>
</dbReference>
<organism evidence="7">
    <name type="scientific">Schistocephalus solidus</name>
    <name type="common">Tapeworm</name>
    <dbReference type="NCBI Taxonomy" id="70667"/>
    <lineage>
        <taxon>Eukaryota</taxon>
        <taxon>Metazoa</taxon>
        <taxon>Spiralia</taxon>
        <taxon>Lophotrochozoa</taxon>
        <taxon>Platyhelminthes</taxon>
        <taxon>Cestoda</taxon>
        <taxon>Eucestoda</taxon>
        <taxon>Diphyllobothriidea</taxon>
        <taxon>Diphyllobothriidae</taxon>
        <taxon>Schistocephalus</taxon>
    </lineage>
</organism>
<dbReference type="PANTHER" id="PTHR13193:SF0">
    <property type="entry name" value="PAT COMPLEX SUBUNIT ASTERIX"/>
    <property type="match status" value="1"/>
</dbReference>
<dbReference type="GO" id="GO:0044183">
    <property type="term" value="F:protein folding chaperone"/>
    <property type="evidence" value="ECO:0007669"/>
    <property type="project" value="InterPro"/>
</dbReference>
<keyword evidence="3 6" id="KW-0812">Transmembrane</keyword>
<feature type="transmembrane region" description="Helical" evidence="6">
    <location>
        <begin position="36"/>
        <end position="65"/>
    </location>
</feature>
<accession>A0A0X3NWQ4</accession>
<evidence type="ECO:0000313" key="9">
    <source>
        <dbReference type="Proteomes" id="UP000275846"/>
    </source>
</evidence>
<evidence type="ECO:0000256" key="2">
    <source>
        <dbReference type="ARBA" id="ARBA00009066"/>
    </source>
</evidence>
<evidence type="ECO:0000313" key="10">
    <source>
        <dbReference type="WBParaSite" id="SSLN_0001525001-mRNA-1"/>
    </source>
</evidence>
<keyword evidence="9" id="KW-1185">Reference proteome</keyword>
<reference evidence="10" key="2">
    <citation type="submission" date="2016-06" db="UniProtKB">
        <authorList>
            <consortium name="WormBaseParasite"/>
        </authorList>
    </citation>
    <scope>IDENTIFICATION</scope>
</reference>
<reference evidence="7" key="1">
    <citation type="submission" date="2016-01" db="EMBL/GenBank/DDBJ databases">
        <title>Reference transcriptome for the parasite Schistocephalus solidus: insights into the molecular evolution of parasitism.</title>
        <authorList>
            <person name="Hebert F.O."/>
            <person name="Grambauer S."/>
            <person name="Barber I."/>
            <person name="Landry C.R."/>
            <person name="Aubin-Horth N."/>
        </authorList>
    </citation>
    <scope>NUCLEOTIDE SEQUENCE</scope>
</reference>
<feature type="transmembrane region" description="Helical" evidence="6">
    <location>
        <begin position="77"/>
        <end position="95"/>
    </location>
</feature>
<dbReference type="WBParaSite" id="SSLN_0001525001-mRNA-1">
    <property type="protein sequence ID" value="SSLN_0001525001-mRNA-1"/>
    <property type="gene ID" value="SSLN_0001525001"/>
</dbReference>